<comment type="function">
    <text evidence="10">Cell wall formation. Catalyzes the transfer of a GlcNAc subunit on undecaprenyl-pyrophosphoryl-MurNAc-pentapeptide (lipid intermediate I) to form undecaprenyl-pyrophosphoryl-MurNAc-(pentapeptide)GlcNAc (lipid intermediate II).</text>
</comment>
<comment type="subcellular location">
    <subcellularLocation>
        <location evidence="10">Cell membrane</location>
        <topology evidence="10">Peripheral membrane protein</topology>
        <orientation evidence="10">Cytoplasmic side</orientation>
    </subcellularLocation>
</comment>
<evidence type="ECO:0000259" key="12">
    <source>
        <dbReference type="Pfam" id="PF04101"/>
    </source>
</evidence>
<feature type="binding site" evidence="10">
    <location>
        <position position="167"/>
    </location>
    <ligand>
        <name>UDP-N-acetyl-alpha-D-glucosamine</name>
        <dbReference type="ChEBI" id="CHEBI:57705"/>
    </ligand>
</feature>
<comment type="caution">
    <text evidence="10">Lacks conserved residue(s) required for the propagation of feature annotation.</text>
</comment>
<feature type="binding site" evidence="10">
    <location>
        <position position="295"/>
    </location>
    <ligand>
        <name>UDP-N-acetyl-alpha-D-glucosamine</name>
        <dbReference type="ChEBI" id="CHEBI:57705"/>
    </ligand>
</feature>
<dbReference type="GO" id="GO:0050511">
    <property type="term" value="F:undecaprenyldiphospho-muramoylpentapeptide beta-N-acetylglucosaminyltransferase activity"/>
    <property type="evidence" value="ECO:0007669"/>
    <property type="project" value="UniProtKB-UniRule"/>
</dbReference>
<dbReference type="GO" id="GO:0051991">
    <property type="term" value="F:UDP-N-acetyl-D-glucosamine:N-acetylmuramoyl-L-alanyl-D-glutamyl-meso-2,6-diaminopimelyl-D-alanyl-D-alanine-diphosphoundecaprenol 4-beta-N-acetylglucosaminlytransferase activity"/>
    <property type="evidence" value="ECO:0007669"/>
    <property type="project" value="RHEA"/>
</dbReference>
<dbReference type="InterPro" id="IPR006009">
    <property type="entry name" value="GlcNAc_MurG"/>
</dbReference>
<keyword evidence="2 10" id="KW-0132">Cell division</keyword>
<keyword evidence="7 10" id="KW-0472">Membrane</keyword>
<keyword evidence="14" id="KW-1185">Reference proteome</keyword>
<dbReference type="GO" id="GO:0009252">
    <property type="term" value="P:peptidoglycan biosynthetic process"/>
    <property type="evidence" value="ECO:0007669"/>
    <property type="project" value="UniProtKB-UniRule"/>
</dbReference>
<comment type="catalytic activity">
    <reaction evidence="10">
        <text>di-trans,octa-cis-undecaprenyl diphospho-N-acetyl-alpha-D-muramoyl-L-alanyl-D-glutamyl-meso-2,6-diaminopimeloyl-D-alanyl-D-alanine + UDP-N-acetyl-alpha-D-glucosamine = di-trans,octa-cis-undecaprenyl diphospho-[N-acetyl-alpha-D-glucosaminyl-(1-&gt;4)]-N-acetyl-alpha-D-muramoyl-L-alanyl-D-glutamyl-meso-2,6-diaminopimeloyl-D-alanyl-D-alanine + UDP + H(+)</text>
        <dbReference type="Rhea" id="RHEA:31227"/>
        <dbReference type="ChEBI" id="CHEBI:15378"/>
        <dbReference type="ChEBI" id="CHEBI:57705"/>
        <dbReference type="ChEBI" id="CHEBI:58223"/>
        <dbReference type="ChEBI" id="CHEBI:61387"/>
        <dbReference type="ChEBI" id="CHEBI:61388"/>
        <dbReference type="EC" id="2.4.1.227"/>
    </reaction>
</comment>
<reference evidence="13 14" key="1">
    <citation type="submission" date="2017-03" db="EMBL/GenBank/DDBJ databases">
        <title>Genome sequence of Paracoccus contaminans isolated from a water microcosm.</title>
        <authorList>
            <person name="Aurass P."/>
            <person name="Karste S."/>
            <person name="Trost E."/>
            <person name="Glaeser S.P."/>
            <person name="Kaempfer P."/>
            <person name="Flieger A."/>
        </authorList>
    </citation>
    <scope>NUCLEOTIDE SEQUENCE [LARGE SCALE GENOMIC DNA]</scope>
    <source>
        <strain evidence="14">RKI 16-01929T\LMG 29738T\CCM 8701T\CIP 111112T</strain>
    </source>
</reference>
<name>A0A1W6CUT2_9RHOB</name>
<evidence type="ECO:0000313" key="13">
    <source>
        <dbReference type="EMBL" id="ARJ68633.1"/>
    </source>
</evidence>
<evidence type="ECO:0000256" key="6">
    <source>
        <dbReference type="ARBA" id="ARBA00022984"/>
    </source>
</evidence>
<dbReference type="GO" id="GO:0005886">
    <property type="term" value="C:plasma membrane"/>
    <property type="evidence" value="ECO:0007669"/>
    <property type="project" value="UniProtKB-SubCell"/>
</dbReference>
<evidence type="ECO:0000259" key="11">
    <source>
        <dbReference type="Pfam" id="PF03033"/>
    </source>
</evidence>
<evidence type="ECO:0000256" key="3">
    <source>
        <dbReference type="ARBA" id="ARBA00022676"/>
    </source>
</evidence>
<comment type="pathway">
    <text evidence="10">Cell wall biogenesis; peptidoglycan biosynthesis.</text>
</comment>
<feature type="binding site" evidence="10">
    <location>
        <begin position="15"/>
        <end position="17"/>
    </location>
    <ligand>
        <name>UDP-N-acetyl-alpha-D-glucosamine</name>
        <dbReference type="ChEBI" id="CHEBI:57705"/>
    </ligand>
</feature>
<dbReference type="GO" id="GO:0005975">
    <property type="term" value="P:carbohydrate metabolic process"/>
    <property type="evidence" value="ECO:0007669"/>
    <property type="project" value="InterPro"/>
</dbReference>
<feature type="domain" description="Glycosyltransferase family 28 N-terminal" evidence="11">
    <location>
        <begin position="9"/>
        <end position="144"/>
    </location>
</feature>
<dbReference type="InterPro" id="IPR007235">
    <property type="entry name" value="Glyco_trans_28_C"/>
</dbReference>
<sequence length="363" mass="37362">MSGRGRLAVIAAGGTGGHMFPAQALAERLLGDGWRVTLSTDERGARYAGGFPPEVAREIVRAATTARGGMASRLAAPLRIGQGALDALGAMRRDRPAVVVGFGGYPTIPAMGAALMLRIPRMIHEQNGVMGRVNRLFARRVDRLACGTWPTDLPPGVSGVHTGNPVRQAVLDRAAAPYAPPGGGPLSLLVIGGSQGARVLSDVVPAAVAALPPDIRQRLHVSHQARAEDAARVIATYAAAGIAAEVQPFFADVPDRLAGAQVVVSRAGASSIADITVIGRPAILIPFAAATGDHQTANARALAETGAAILMPETVLDAASLTRDLRAILTDPDRAAQMAAAALSLGRPDAAARLYDLVTDLTP</sequence>
<evidence type="ECO:0000256" key="4">
    <source>
        <dbReference type="ARBA" id="ARBA00022679"/>
    </source>
</evidence>
<evidence type="ECO:0000256" key="2">
    <source>
        <dbReference type="ARBA" id="ARBA00022618"/>
    </source>
</evidence>
<keyword evidence="4 10" id="KW-0808">Transferase</keyword>
<keyword evidence="3 10" id="KW-0328">Glycosyltransferase</keyword>
<dbReference type="PANTHER" id="PTHR21015:SF22">
    <property type="entry name" value="GLYCOSYLTRANSFERASE"/>
    <property type="match status" value="1"/>
</dbReference>
<dbReference type="PANTHER" id="PTHR21015">
    <property type="entry name" value="UDP-N-ACETYLGLUCOSAMINE--N-ACETYLMURAMYL-(PENTAPEPTIDE) PYROPHOSPHORYL-UNDECAPRENOL N-ACETYLGLUCOSAMINE TRANSFERASE 1"/>
    <property type="match status" value="1"/>
</dbReference>
<dbReference type="GO" id="GO:0051301">
    <property type="term" value="P:cell division"/>
    <property type="evidence" value="ECO:0007669"/>
    <property type="project" value="UniProtKB-KW"/>
</dbReference>
<evidence type="ECO:0000256" key="9">
    <source>
        <dbReference type="ARBA" id="ARBA00023316"/>
    </source>
</evidence>
<evidence type="ECO:0000256" key="10">
    <source>
        <dbReference type="HAMAP-Rule" id="MF_00033"/>
    </source>
</evidence>
<keyword evidence="9 10" id="KW-0961">Cell wall biogenesis/degradation</keyword>
<dbReference type="InterPro" id="IPR004276">
    <property type="entry name" value="GlycoTrans_28_N"/>
</dbReference>
<evidence type="ECO:0000256" key="7">
    <source>
        <dbReference type="ARBA" id="ARBA00023136"/>
    </source>
</evidence>
<dbReference type="KEGG" id="pcon:B0A89_02245"/>
<gene>
    <name evidence="10" type="primary">murG</name>
    <name evidence="13" type="ORF">B0A89_02245</name>
</gene>
<protein>
    <recommendedName>
        <fullName evidence="10">UDP-N-acetylglucosamine--N-acetylmuramyl-(pentapeptide) pyrophosphoryl-undecaprenol N-acetylglucosamine transferase</fullName>
        <ecNumber evidence="10">2.4.1.227</ecNumber>
    </recommendedName>
    <alternativeName>
        <fullName evidence="10">Undecaprenyl-PP-MurNAc-pentapeptide-UDPGlcNAc GlcNAc transferase</fullName>
    </alternativeName>
</protein>
<dbReference type="RefSeq" id="WP_085376749.1">
    <property type="nucleotide sequence ID" value="NZ_CP020612.1"/>
</dbReference>
<keyword evidence="5 10" id="KW-0133">Cell shape</keyword>
<keyword evidence="1 10" id="KW-1003">Cell membrane</keyword>
<evidence type="ECO:0000313" key="14">
    <source>
        <dbReference type="Proteomes" id="UP000193017"/>
    </source>
</evidence>
<dbReference type="Pfam" id="PF04101">
    <property type="entry name" value="Glyco_tran_28_C"/>
    <property type="match status" value="1"/>
</dbReference>
<keyword evidence="8 10" id="KW-0131">Cell cycle</keyword>
<evidence type="ECO:0000256" key="1">
    <source>
        <dbReference type="ARBA" id="ARBA00022475"/>
    </source>
</evidence>
<organism evidence="13 14">
    <name type="scientific">Paracoccus contaminans</name>
    <dbReference type="NCBI Taxonomy" id="1945662"/>
    <lineage>
        <taxon>Bacteria</taxon>
        <taxon>Pseudomonadati</taxon>
        <taxon>Pseudomonadota</taxon>
        <taxon>Alphaproteobacteria</taxon>
        <taxon>Rhodobacterales</taxon>
        <taxon>Paracoccaceae</taxon>
        <taxon>Paracoccus</taxon>
    </lineage>
</organism>
<dbReference type="STRING" id="1945662.B0A89_02245"/>
<comment type="similarity">
    <text evidence="10">Belongs to the glycosyltransferase 28 family. MurG subfamily.</text>
</comment>
<dbReference type="CDD" id="cd03785">
    <property type="entry name" value="GT28_MurG"/>
    <property type="match status" value="1"/>
</dbReference>
<dbReference type="Gene3D" id="3.40.50.2000">
    <property type="entry name" value="Glycogen Phosphorylase B"/>
    <property type="match status" value="2"/>
</dbReference>
<feature type="binding site" evidence="10">
    <location>
        <position position="194"/>
    </location>
    <ligand>
        <name>UDP-N-acetyl-alpha-D-glucosamine</name>
        <dbReference type="ChEBI" id="CHEBI:57705"/>
    </ligand>
</feature>
<feature type="domain" description="Glycosyl transferase family 28 C-terminal" evidence="12">
    <location>
        <begin position="188"/>
        <end position="353"/>
    </location>
</feature>
<dbReference type="OrthoDB" id="9808936at2"/>
<dbReference type="GO" id="GO:0008360">
    <property type="term" value="P:regulation of cell shape"/>
    <property type="evidence" value="ECO:0007669"/>
    <property type="project" value="UniProtKB-KW"/>
</dbReference>
<evidence type="ECO:0000256" key="8">
    <source>
        <dbReference type="ARBA" id="ARBA00023306"/>
    </source>
</evidence>
<accession>A0A1W6CUT2</accession>
<dbReference type="GO" id="GO:0071555">
    <property type="term" value="P:cell wall organization"/>
    <property type="evidence" value="ECO:0007669"/>
    <property type="project" value="UniProtKB-KW"/>
</dbReference>
<dbReference type="EMBL" id="CP020612">
    <property type="protein sequence ID" value="ARJ68633.1"/>
    <property type="molecule type" value="Genomic_DNA"/>
</dbReference>
<proteinExistence type="inferred from homology"/>
<dbReference type="AlphaFoldDB" id="A0A1W6CUT2"/>
<evidence type="ECO:0000256" key="5">
    <source>
        <dbReference type="ARBA" id="ARBA00022960"/>
    </source>
</evidence>
<dbReference type="EC" id="2.4.1.227" evidence="10"/>
<dbReference type="HAMAP" id="MF_00033">
    <property type="entry name" value="MurG"/>
    <property type="match status" value="1"/>
</dbReference>
<feature type="binding site" evidence="10">
    <location>
        <position position="127"/>
    </location>
    <ligand>
        <name>UDP-N-acetyl-alpha-D-glucosamine</name>
        <dbReference type="ChEBI" id="CHEBI:57705"/>
    </ligand>
</feature>
<dbReference type="UniPathway" id="UPA00219"/>
<keyword evidence="6 10" id="KW-0573">Peptidoglycan synthesis</keyword>
<dbReference type="SUPFAM" id="SSF53756">
    <property type="entry name" value="UDP-Glycosyltransferase/glycogen phosphorylase"/>
    <property type="match status" value="1"/>
</dbReference>
<dbReference type="Pfam" id="PF03033">
    <property type="entry name" value="Glyco_transf_28"/>
    <property type="match status" value="1"/>
</dbReference>
<dbReference type="Proteomes" id="UP000193017">
    <property type="component" value="Chromosome"/>
</dbReference>